<dbReference type="Proteomes" id="UP001254848">
    <property type="component" value="Unassembled WGS sequence"/>
</dbReference>
<organism evidence="1 2">
    <name type="scientific">Anaeroselena agilis</name>
    <dbReference type="NCBI Taxonomy" id="3063788"/>
    <lineage>
        <taxon>Bacteria</taxon>
        <taxon>Bacillati</taxon>
        <taxon>Bacillota</taxon>
        <taxon>Negativicutes</taxon>
        <taxon>Acetonemataceae</taxon>
        <taxon>Anaeroselena</taxon>
    </lineage>
</organism>
<dbReference type="EMBL" id="JAUOZS010000001">
    <property type="protein sequence ID" value="MDT8899657.1"/>
    <property type="molecule type" value="Genomic_DNA"/>
</dbReference>
<dbReference type="RefSeq" id="WP_413778226.1">
    <property type="nucleotide sequence ID" value="NZ_JAUOZS010000001.1"/>
</dbReference>
<name>A0ABU3NU38_9FIRM</name>
<reference evidence="1 2" key="1">
    <citation type="submission" date="2023-07" db="EMBL/GenBank/DDBJ databases">
        <title>The novel representative of Negativicutes class, Anaeroselena agilis gen. nov. sp. nov.</title>
        <authorList>
            <person name="Prokofeva M.I."/>
            <person name="Elcheninov A.G."/>
            <person name="Klyukina A."/>
            <person name="Kublanov I.V."/>
            <person name="Frolov E.N."/>
            <person name="Podosokorskaya O.A."/>
        </authorList>
    </citation>
    <scope>NUCLEOTIDE SEQUENCE [LARGE SCALE GENOMIC DNA]</scope>
    <source>
        <strain evidence="1 2">4137-cl</strain>
    </source>
</reference>
<keyword evidence="2" id="KW-1185">Reference proteome</keyword>
<accession>A0ABU3NU38</accession>
<evidence type="ECO:0000313" key="2">
    <source>
        <dbReference type="Proteomes" id="UP001254848"/>
    </source>
</evidence>
<evidence type="ECO:0000313" key="1">
    <source>
        <dbReference type="EMBL" id="MDT8899657.1"/>
    </source>
</evidence>
<comment type="caution">
    <text evidence="1">The sequence shown here is derived from an EMBL/GenBank/DDBJ whole genome shotgun (WGS) entry which is preliminary data.</text>
</comment>
<gene>
    <name evidence="1" type="ORF">Q4T40_00155</name>
</gene>
<proteinExistence type="predicted"/>
<protein>
    <submittedName>
        <fullName evidence="1">Uncharacterized protein</fullName>
    </submittedName>
</protein>
<sequence>MEEAVVHAYRMARSKDLFTITQILEKLLRQKKAASATAYEITIGQVRDILQRRRLKYYSQQT</sequence>